<dbReference type="RefSeq" id="WP_115552037.1">
    <property type="nucleotide sequence ID" value="NZ_CAONBV010000046.1"/>
</dbReference>
<dbReference type="InterPro" id="IPR036286">
    <property type="entry name" value="LexA/Signal_pep-like_sf"/>
</dbReference>
<evidence type="ECO:0000256" key="3">
    <source>
        <dbReference type="ARBA" id="ARBA00013208"/>
    </source>
</evidence>
<dbReference type="PRINTS" id="PR00727">
    <property type="entry name" value="LEADERPTASE"/>
</dbReference>
<feature type="active site" evidence="6">
    <location>
        <position position="39"/>
    </location>
</feature>
<dbReference type="SUPFAM" id="SSF51306">
    <property type="entry name" value="LexA/Signal peptidase"/>
    <property type="match status" value="1"/>
</dbReference>
<evidence type="ECO:0000313" key="9">
    <source>
        <dbReference type="EMBL" id="RDU61976.1"/>
    </source>
</evidence>
<dbReference type="Pfam" id="PF10502">
    <property type="entry name" value="Peptidase_S26"/>
    <property type="match status" value="1"/>
</dbReference>
<organism evidence="9 10">
    <name type="scientific">Helicobacter ganmani</name>
    <dbReference type="NCBI Taxonomy" id="60246"/>
    <lineage>
        <taxon>Bacteria</taxon>
        <taxon>Pseudomonadati</taxon>
        <taxon>Campylobacterota</taxon>
        <taxon>Epsilonproteobacteria</taxon>
        <taxon>Campylobacterales</taxon>
        <taxon>Helicobacteraceae</taxon>
        <taxon>Helicobacter</taxon>
    </lineage>
</organism>
<dbReference type="InterPro" id="IPR000223">
    <property type="entry name" value="Pept_S26A_signal_pept_1"/>
</dbReference>
<dbReference type="AlphaFoldDB" id="A0A3D8IAK5"/>
<feature type="domain" description="Peptidase S26" evidence="8">
    <location>
        <begin position="11"/>
        <end position="239"/>
    </location>
</feature>
<dbReference type="GeneID" id="82536181"/>
<keyword evidence="7" id="KW-0812">Transmembrane</keyword>
<keyword evidence="5 7" id="KW-0378">Hydrolase</keyword>
<dbReference type="Gene3D" id="2.10.109.10">
    <property type="entry name" value="Umud Fragment, subunit A"/>
    <property type="match status" value="1"/>
</dbReference>
<comment type="caution">
    <text evidence="9">The sequence shown here is derived from an EMBL/GenBank/DDBJ whole genome shotgun (WGS) entry which is preliminary data.</text>
</comment>
<dbReference type="Proteomes" id="UP000256650">
    <property type="component" value="Unassembled WGS sequence"/>
</dbReference>
<dbReference type="InterPro" id="IPR019533">
    <property type="entry name" value="Peptidase_S26"/>
</dbReference>
<evidence type="ECO:0000256" key="2">
    <source>
        <dbReference type="ARBA" id="ARBA00009370"/>
    </source>
</evidence>
<evidence type="ECO:0000256" key="6">
    <source>
        <dbReference type="PIRSR" id="PIRSR600223-1"/>
    </source>
</evidence>
<protein>
    <recommendedName>
        <fullName evidence="4 7">Signal peptidase I</fullName>
        <ecNumber evidence="3 7">3.4.21.89</ecNumber>
    </recommendedName>
</protein>
<comment type="catalytic activity">
    <reaction evidence="1 7">
        <text>Cleavage of hydrophobic, N-terminal signal or leader sequences from secreted and periplasmic proteins.</text>
        <dbReference type="EC" id="3.4.21.89"/>
    </reaction>
</comment>
<dbReference type="GO" id="GO:0004252">
    <property type="term" value="F:serine-type endopeptidase activity"/>
    <property type="evidence" value="ECO:0007669"/>
    <property type="project" value="InterPro"/>
</dbReference>
<evidence type="ECO:0000256" key="1">
    <source>
        <dbReference type="ARBA" id="ARBA00000677"/>
    </source>
</evidence>
<accession>A0A3D8IAK5</accession>
<dbReference type="GO" id="GO:0006465">
    <property type="term" value="P:signal peptide processing"/>
    <property type="evidence" value="ECO:0007669"/>
    <property type="project" value="InterPro"/>
</dbReference>
<comment type="subcellular location">
    <subcellularLocation>
        <location evidence="7">Membrane</location>
        <topology evidence="7">Single-pass type II membrane protein</topology>
    </subcellularLocation>
</comment>
<keyword evidence="7" id="KW-0472">Membrane</keyword>
<dbReference type="PANTHER" id="PTHR43390">
    <property type="entry name" value="SIGNAL PEPTIDASE I"/>
    <property type="match status" value="1"/>
</dbReference>
<dbReference type="GO" id="GO:0016020">
    <property type="term" value="C:membrane"/>
    <property type="evidence" value="ECO:0007669"/>
    <property type="project" value="UniProtKB-SubCell"/>
</dbReference>
<name>A0A3D8IAK5_9HELI</name>
<evidence type="ECO:0000256" key="4">
    <source>
        <dbReference type="ARBA" id="ARBA00019232"/>
    </source>
</evidence>
<dbReference type="NCBIfam" id="TIGR02227">
    <property type="entry name" value="sigpep_I_bact"/>
    <property type="match status" value="1"/>
</dbReference>
<evidence type="ECO:0000256" key="5">
    <source>
        <dbReference type="ARBA" id="ARBA00022801"/>
    </source>
</evidence>
<sequence length="277" mass="32043">MKKIFIKLYAFVNSWVGTIIIVLGIIFFVAQAFVIPSGSMLNTMLIGDNLFVKKFAYGIPTPTIPWIELKVLPDFRGNGHLFEGERPKRGDIVIFRYPHSPKIHYVKRNVAVGGDEVLYTQKGLWVHFGSDSIYQDEAAQTLQFRGKTFYYDPYLATHSGVQYLDVFPDAFTQLEILSQQGESLGMERVQLSNGELAFFARVQEEEFFMMGDNRNNSNDSRFWGAVSYKYVIGKPWFVYFSWDDNFKIRWERIGRSIESLEKQIQNSKTIESQNAEM</sequence>
<dbReference type="EMBL" id="NXLS01000009">
    <property type="protein sequence ID" value="RDU61976.1"/>
    <property type="molecule type" value="Genomic_DNA"/>
</dbReference>
<gene>
    <name evidence="9" type="primary">lepB</name>
    <name evidence="9" type="ORF">CQA43_07785</name>
</gene>
<feature type="transmembrane region" description="Helical" evidence="7">
    <location>
        <begin position="12"/>
        <end position="34"/>
    </location>
</feature>
<dbReference type="PANTHER" id="PTHR43390:SF1">
    <property type="entry name" value="CHLOROPLAST PROCESSING PEPTIDASE"/>
    <property type="match status" value="1"/>
</dbReference>
<comment type="similarity">
    <text evidence="2 7">Belongs to the peptidase S26 family.</text>
</comment>
<dbReference type="OrthoDB" id="9815782at2"/>
<keyword evidence="7" id="KW-1133">Transmembrane helix</keyword>
<evidence type="ECO:0000313" key="10">
    <source>
        <dbReference type="Proteomes" id="UP000256650"/>
    </source>
</evidence>
<dbReference type="GO" id="GO:0009003">
    <property type="term" value="F:signal peptidase activity"/>
    <property type="evidence" value="ECO:0007669"/>
    <property type="project" value="UniProtKB-EC"/>
</dbReference>
<proteinExistence type="inferred from homology"/>
<dbReference type="PROSITE" id="PS00761">
    <property type="entry name" value="SPASE_I_3"/>
    <property type="match status" value="1"/>
</dbReference>
<reference evidence="9 10" key="1">
    <citation type="submission" date="2018-04" db="EMBL/GenBank/DDBJ databases">
        <title>Novel Campyloabacter and Helicobacter Species and Strains.</title>
        <authorList>
            <person name="Mannion A.J."/>
            <person name="Shen Z."/>
            <person name="Fox J.G."/>
        </authorList>
    </citation>
    <scope>NUCLEOTIDE SEQUENCE [LARGE SCALE GENOMIC DNA]</scope>
    <source>
        <strain evidence="9 10">MIT 99-5101</strain>
    </source>
</reference>
<feature type="active site" evidence="6">
    <location>
        <position position="107"/>
    </location>
</feature>
<dbReference type="InterPro" id="IPR019758">
    <property type="entry name" value="Pept_S26A_signal_pept_1_CS"/>
</dbReference>
<evidence type="ECO:0000259" key="8">
    <source>
        <dbReference type="Pfam" id="PF10502"/>
    </source>
</evidence>
<keyword evidence="7" id="KW-0645">Protease</keyword>
<dbReference type="EC" id="3.4.21.89" evidence="3 7"/>
<dbReference type="CDD" id="cd06530">
    <property type="entry name" value="S26_SPase_I"/>
    <property type="match status" value="1"/>
</dbReference>
<evidence type="ECO:0000256" key="7">
    <source>
        <dbReference type="RuleBase" id="RU362042"/>
    </source>
</evidence>
<keyword evidence="10" id="KW-1185">Reference proteome</keyword>